<dbReference type="GO" id="GO:0009654">
    <property type="term" value="C:photosystem II oxygen evolving complex"/>
    <property type="evidence" value="ECO:0007669"/>
    <property type="project" value="InterPro"/>
</dbReference>
<keyword evidence="1" id="KW-0472">Membrane</keyword>
<feature type="transmembrane region" description="Helical" evidence="1">
    <location>
        <begin position="12"/>
        <end position="30"/>
    </location>
</feature>
<name>A0A3B1DML6_9ZZZZ</name>
<reference evidence="3" key="1">
    <citation type="submission" date="2018-06" db="EMBL/GenBank/DDBJ databases">
        <authorList>
            <person name="Zhirakovskaya E."/>
        </authorList>
    </citation>
    <scope>NUCLEOTIDE SEQUENCE</scope>
</reference>
<feature type="domain" description="PsbP C-terminal" evidence="2">
    <location>
        <begin position="35"/>
        <end position="100"/>
    </location>
</feature>
<protein>
    <recommendedName>
        <fullName evidence="2">PsbP C-terminal domain-containing protein</fullName>
    </recommendedName>
</protein>
<gene>
    <name evidence="3" type="ORF">MNBD_UNCLBAC01-1398</name>
</gene>
<dbReference type="GO" id="GO:0019898">
    <property type="term" value="C:extrinsic component of membrane"/>
    <property type="evidence" value="ECO:0007669"/>
    <property type="project" value="InterPro"/>
</dbReference>
<sequence>MKNRKQKNIQFAIIAAIGVLLILVVALLVGKKYFSFKKYKDTNYGVSLKYPRSWESKPEVHGVAVIFLSPLENDLDVFHENVNIVIQSLVGQDAKSLEDYTEI</sequence>
<dbReference type="GO" id="GO:0005509">
    <property type="term" value="F:calcium ion binding"/>
    <property type="evidence" value="ECO:0007669"/>
    <property type="project" value="InterPro"/>
</dbReference>
<keyword evidence="1" id="KW-1133">Transmembrane helix</keyword>
<dbReference type="InterPro" id="IPR002683">
    <property type="entry name" value="PsbP_C"/>
</dbReference>
<dbReference type="EMBL" id="UOGJ01000126">
    <property type="protein sequence ID" value="VAX37334.1"/>
    <property type="molecule type" value="Genomic_DNA"/>
</dbReference>
<organism evidence="3">
    <name type="scientific">hydrothermal vent metagenome</name>
    <dbReference type="NCBI Taxonomy" id="652676"/>
    <lineage>
        <taxon>unclassified sequences</taxon>
        <taxon>metagenomes</taxon>
        <taxon>ecological metagenomes</taxon>
    </lineage>
</organism>
<evidence type="ECO:0000313" key="3">
    <source>
        <dbReference type="EMBL" id="VAX37334.1"/>
    </source>
</evidence>
<evidence type="ECO:0000256" key="1">
    <source>
        <dbReference type="SAM" id="Phobius"/>
    </source>
</evidence>
<dbReference type="AlphaFoldDB" id="A0A3B1DML6"/>
<evidence type="ECO:0000259" key="2">
    <source>
        <dbReference type="Pfam" id="PF01789"/>
    </source>
</evidence>
<feature type="non-terminal residue" evidence="3">
    <location>
        <position position="103"/>
    </location>
</feature>
<dbReference type="GO" id="GO:0015979">
    <property type="term" value="P:photosynthesis"/>
    <property type="evidence" value="ECO:0007669"/>
    <property type="project" value="InterPro"/>
</dbReference>
<proteinExistence type="predicted"/>
<keyword evidence="1" id="KW-0812">Transmembrane</keyword>
<dbReference type="Gene3D" id="3.40.1000.10">
    <property type="entry name" value="Mog1/PsbP, alpha/beta/alpha sandwich"/>
    <property type="match status" value="1"/>
</dbReference>
<dbReference type="Pfam" id="PF01789">
    <property type="entry name" value="PsbP"/>
    <property type="match status" value="1"/>
</dbReference>
<accession>A0A3B1DML6</accession>